<proteinExistence type="predicted"/>
<evidence type="ECO:0000259" key="1">
    <source>
        <dbReference type="PROSITE" id="PS50404"/>
    </source>
</evidence>
<dbReference type="Pfam" id="PF13417">
    <property type="entry name" value="GST_N_3"/>
    <property type="match status" value="1"/>
</dbReference>
<dbReference type="PANTHER" id="PTHR45288:SF1">
    <property type="entry name" value="THIOREDOXIN FAMILY PROTEIN"/>
    <property type="match status" value="1"/>
</dbReference>
<dbReference type="PROSITE" id="PS51354">
    <property type="entry name" value="GLUTAREDOXIN_2"/>
    <property type="match status" value="1"/>
</dbReference>
<dbReference type="EMBL" id="PFGC01000019">
    <property type="protein sequence ID" value="PIW37205.1"/>
    <property type="molecule type" value="Genomic_DNA"/>
</dbReference>
<dbReference type="PROSITE" id="PS00195">
    <property type="entry name" value="GLUTAREDOXIN_1"/>
    <property type="match status" value="1"/>
</dbReference>
<dbReference type="PANTHER" id="PTHR45288">
    <property type="entry name" value="THIOREDOXIN FAMILY PROTEIN"/>
    <property type="match status" value="1"/>
</dbReference>
<gene>
    <name evidence="2" type="ORF">COW24_01525</name>
</gene>
<name>A0A2M7H4Q5_9BACT</name>
<dbReference type="InterPro" id="IPR036249">
    <property type="entry name" value="Thioredoxin-like_sf"/>
</dbReference>
<organism evidence="2 3">
    <name type="scientific">Candidatus Kerfeldbacteria bacterium CG15_BIG_FIL_POST_REV_8_21_14_020_45_12</name>
    <dbReference type="NCBI Taxonomy" id="2014247"/>
    <lineage>
        <taxon>Bacteria</taxon>
        <taxon>Candidatus Kerfeldiibacteriota</taxon>
    </lineage>
</organism>
<dbReference type="InterPro" id="IPR011767">
    <property type="entry name" value="GLR_AS"/>
</dbReference>
<dbReference type="InterPro" id="IPR004045">
    <property type="entry name" value="Glutathione_S-Trfase_N"/>
</dbReference>
<evidence type="ECO:0000313" key="3">
    <source>
        <dbReference type="Proteomes" id="UP000230292"/>
    </source>
</evidence>
<comment type="caution">
    <text evidence="2">The sequence shown here is derived from an EMBL/GenBank/DDBJ whole genome shotgun (WGS) entry which is preliminary data.</text>
</comment>
<sequence length="79" mass="9207">MLELYQYEGCPFCAKVRAVLSELELDYIIRNVPKGSTKRHFLQTLGGKQQVPFLVDQDNNTTLYESDDIISYLRLEYSK</sequence>
<accession>A0A2M7H4Q5</accession>
<dbReference type="Proteomes" id="UP000230292">
    <property type="component" value="Unassembled WGS sequence"/>
</dbReference>
<protein>
    <recommendedName>
        <fullName evidence="1">GST N-terminal domain-containing protein</fullName>
    </recommendedName>
</protein>
<dbReference type="PROSITE" id="PS50404">
    <property type="entry name" value="GST_NTER"/>
    <property type="match status" value="1"/>
</dbReference>
<evidence type="ECO:0000313" key="2">
    <source>
        <dbReference type="EMBL" id="PIW37205.1"/>
    </source>
</evidence>
<dbReference type="AlphaFoldDB" id="A0A2M7H4Q5"/>
<dbReference type="Gene3D" id="3.40.30.10">
    <property type="entry name" value="Glutaredoxin"/>
    <property type="match status" value="1"/>
</dbReference>
<reference evidence="2 3" key="1">
    <citation type="submission" date="2017-09" db="EMBL/GenBank/DDBJ databases">
        <title>Depth-based differentiation of microbial function through sediment-hosted aquifers and enrichment of novel symbionts in the deep terrestrial subsurface.</title>
        <authorList>
            <person name="Probst A.J."/>
            <person name="Ladd B."/>
            <person name="Jarett J.K."/>
            <person name="Geller-Mcgrath D.E."/>
            <person name="Sieber C.M."/>
            <person name="Emerson J.B."/>
            <person name="Anantharaman K."/>
            <person name="Thomas B.C."/>
            <person name="Malmstrom R."/>
            <person name="Stieglmeier M."/>
            <person name="Klingl A."/>
            <person name="Woyke T."/>
            <person name="Ryan C.M."/>
            <person name="Banfield J.F."/>
        </authorList>
    </citation>
    <scope>NUCLEOTIDE SEQUENCE [LARGE SCALE GENOMIC DNA]</scope>
    <source>
        <strain evidence="2">CG15_BIG_FIL_POST_REV_8_21_14_020_45_12</strain>
    </source>
</reference>
<dbReference type="SUPFAM" id="SSF52833">
    <property type="entry name" value="Thioredoxin-like"/>
    <property type="match status" value="1"/>
</dbReference>
<feature type="domain" description="GST N-terminal" evidence="1">
    <location>
        <begin position="1"/>
        <end position="79"/>
    </location>
</feature>